<gene>
    <name evidence="1" type="ORF">VNO78_10607</name>
</gene>
<dbReference type="Proteomes" id="UP001386955">
    <property type="component" value="Unassembled WGS sequence"/>
</dbReference>
<proteinExistence type="predicted"/>
<protein>
    <submittedName>
        <fullName evidence="1">Uncharacterized protein</fullName>
    </submittedName>
</protein>
<dbReference type="AlphaFoldDB" id="A0AAN9SK05"/>
<evidence type="ECO:0000313" key="2">
    <source>
        <dbReference type="Proteomes" id="UP001386955"/>
    </source>
</evidence>
<comment type="caution">
    <text evidence="1">The sequence shown here is derived from an EMBL/GenBank/DDBJ whole genome shotgun (WGS) entry which is preliminary data.</text>
</comment>
<accession>A0AAN9SK05</accession>
<evidence type="ECO:0000313" key="1">
    <source>
        <dbReference type="EMBL" id="KAK7399425.1"/>
    </source>
</evidence>
<keyword evidence="2" id="KW-1185">Reference proteome</keyword>
<reference evidence="1 2" key="1">
    <citation type="submission" date="2024-01" db="EMBL/GenBank/DDBJ databases">
        <title>The genomes of 5 underutilized Papilionoideae crops provide insights into root nodulation and disease resistanc.</title>
        <authorList>
            <person name="Jiang F."/>
        </authorList>
    </citation>
    <scope>NUCLEOTIDE SEQUENCE [LARGE SCALE GENOMIC DNA]</scope>
    <source>
        <strain evidence="1">DUOXIRENSHENG_FW03</strain>
        <tissue evidence="1">Leaves</tissue>
    </source>
</reference>
<sequence>MKTGMALIAFSLDLSVPPLVLYLLLSYASSLPLTPTPTLYFSLSLSISSFSPHHFLSLKHWHRLGHQPSVLAFSRNQTARTTPAEPLSLSLSLLN</sequence>
<organism evidence="1 2">
    <name type="scientific">Psophocarpus tetragonolobus</name>
    <name type="common">Winged bean</name>
    <name type="synonym">Dolichos tetragonolobus</name>
    <dbReference type="NCBI Taxonomy" id="3891"/>
    <lineage>
        <taxon>Eukaryota</taxon>
        <taxon>Viridiplantae</taxon>
        <taxon>Streptophyta</taxon>
        <taxon>Embryophyta</taxon>
        <taxon>Tracheophyta</taxon>
        <taxon>Spermatophyta</taxon>
        <taxon>Magnoliopsida</taxon>
        <taxon>eudicotyledons</taxon>
        <taxon>Gunneridae</taxon>
        <taxon>Pentapetalae</taxon>
        <taxon>rosids</taxon>
        <taxon>fabids</taxon>
        <taxon>Fabales</taxon>
        <taxon>Fabaceae</taxon>
        <taxon>Papilionoideae</taxon>
        <taxon>50 kb inversion clade</taxon>
        <taxon>NPAAA clade</taxon>
        <taxon>indigoferoid/millettioid clade</taxon>
        <taxon>Phaseoleae</taxon>
        <taxon>Psophocarpus</taxon>
    </lineage>
</organism>
<dbReference type="EMBL" id="JAYMYS010000003">
    <property type="protein sequence ID" value="KAK7399425.1"/>
    <property type="molecule type" value="Genomic_DNA"/>
</dbReference>
<name>A0AAN9SK05_PSOTE</name>